<evidence type="ECO:0000313" key="2">
    <source>
        <dbReference type="EMBL" id="MCI2286101.1"/>
    </source>
</evidence>
<protein>
    <submittedName>
        <fullName evidence="2">Uncharacterized protein</fullName>
    </submittedName>
</protein>
<evidence type="ECO:0000313" key="3">
    <source>
        <dbReference type="Proteomes" id="UP001139646"/>
    </source>
</evidence>
<feature type="transmembrane region" description="Helical" evidence="1">
    <location>
        <begin position="44"/>
        <end position="65"/>
    </location>
</feature>
<feature type="transmembrane region" description="Helical" evidence="1">
    <location>
        <begin position="12"/>
        <end position="32"/>
    </location>
</feature>
<organism evidence="2 3">
    <name type="scientific">Colwellia maritima</name>
    <dbReference type="NCBI Taxonomy" id="2912588"/>
    <lineage>
        <taxon>Bacteria</taxon>
        <taxon>Pseudomonadati</taxon>
        <taxon>Pseudomonadota</taxon>
        <taxon>Gammaproteobacteria</taxon>
        <taxon>Alteromonadales</taxon>
        <taxon>Colwelliaceae</taxon>
        <taxon>Colwellia</taxon>
    </lineage>
</organism>
<keyword evidence="1" id="KW-0472">Membrane</keyword>
<dbReference type="Proteomes" id="UP001139646">
    <property type="component" value="Unassembled WGS sequence"/>
</dbReference>
<dbReference type="RefSeq" id="WP_242289301.1">
    <property type="nucleotide sequence ID" value="NZ_JAKKSL010000007.1"/>
</dbReference>
<reference evidence="2" key="1">
    <citation type="submission" date="2022-01" db="EMBL/GenBank/DDBJ databases">
        <title>Colwellia maritima, isolated from seawater.</title>
        <authorList>
            <person name="Kristyanto S."/>
            <person name="Jung J."/>
            <person name="Jeon C.O."/>
        </authorList>
    </citation>
    <scope>NUCLEOTIDE SEQUENCE</scope>
    <source>
        <strain evidence="2">MSW7</strain>
    </source>
</reference>
<dbReference type="EMBL" id="JAKKSL010000007">
    <property type="protein sequence ID" value="MCI2286101.1"/>
    <property type="molecule type" value="Genomic_DNA"/>
</dbReference>
<keyword evidence="1" id="KW-1133">Transmembrane helix</keyword>
<keyword evidence="1" id="KW-0812">Transmembrane</keyword>
<keyword evidence="3" id="KW-1185">Reference proteome</keyword>
<gene>
    <name evidence="2" type="ORF">L3081_25090</name>
</gene>
<sequence length="161" mass="18489">MTFGIMQNIGFFSYILVGIFGVIILLSVGVELHRVCVKKQDRQFWSGISFLFVMFFCAVGFQFSMDSLNKHQLESSLKGENLTLSGSLGYETLIKEFDLGEQYGCVIEDTHESKQCMFLMMFKSSEEQFASFVSTDKRSIVRYGVWPNDRSFEFPAFKLIN</sequence>
<proteinExistence type="predicted"/>
<comment type="caution">
    <text evidence="2">The sequence shown here is derived from an EMBL/GenBank/DDBJ whole genome shotgun (WGS) entry which is preliminary data.</text>
</comment>
<evidence type="ECO:0000256" key="1">
    <source>
        <dbReference type="SAM" id="Phobius"/>
    </source>
</evidence>
<accession>A0ABS9X787</accession>
<name>A0ABS9X787_9GAMM</name>